<dbReference type="PANTHER" id="PTHR24012">
    <property type="entry name" value="RNA BINDING PROTEIN"/>
    <property type="match status" value="1"/>
</dbReference>
<proteinExistence type="predicted"/>
<keyword evidence="1" id="KW-0677">Repeat</keyword>
<dbReference type="Proteomes" id="UP001318860">
    <property type="component" value="Unassembled WGS sequence"/>
</dbReference>
<dbReference type="InterPro" id="IPR012677">
    <property type="entry name" value="Nucleotide-bd_a/b_plait_sf"/>
</dbReference>
<feature type="domain" description="RRM" evidence="4">
    <location>
        <begin position="98"/>
        <end position="174"/>
    </location>
</feature>
<evidence type="ECO:0000313" key="6">
    <source>
        <dbReference type="Proteomes" id="UP001318860"/>
    </source>
</evidence>
<sequence length="481" mass="54437">MAANDSMPRTSLYVGDLHPEVTETDLVETFGRVGPVLSVRLCRDNQSAKSLCYAYVNFWFHCHASAALKSLNHTILKGKSMRVMWCQRDPITRKNSIGNLFVKNLHESITSSRLQEIFSKYGTILSCKVVEEKGISRGFGFVQFDSEDSAMAAVNALHDTVLEGKKLYVCKFRKKIERSFRSLFVKNLDETITEDILKDKFSEHGKVTSVVIIKDDKGKSKGFGFVNFDSHEAAKNAMEVMNRQLIAEVVRNGDGVSRGFGFVHFSCPEEAMNALYSLVGAEFEGKTLYLALARPKAQQTRKLEKSYAQIPVQPIYTSTRQPRQCNYPNFSYPIPTKYPSPWYPISHQNYVRPFSSYDPFQAQNLGVVYAFPMQSWDVYGQDRCVEIGKGQIQPNRSQNKITNGDVKELCKGPAGTMKTSLKRSCPQIYKIMPCHMRQPLVQNYQFWHPVYASSGNGVQLDTTKYEPQRLLSSTEILGGVH</sequence>
<reference evidence="5 6" key="1">
    <citation type="journal article" date="2021" name="Comput. Struct. Biotechnol. J.">
        <title>De novo genome assembly of the potent medicinal plant Rehmannia glutinosa using nanopore technology.</title>
        <authorList>
            <person name="Ma L."/>
            <person name="Dong C."/>
            <person name="Song C."/>
            <person name="Wang X."/>
            <person name="Zheng X."/>
            <person name="Niu Y."/>
            <person name="Chen S."/>
            <person name="Feng W."/>
        </authorList>
    </citation>
    <scope>NUCLEOTIDE SEQUENCE [LARGE SCALE GENOMIC DNA]</scope>
    <source>
        <strain evidence="5">DH-2019</strain>
    </source>
</reference>
<dbReference type="Pfam" id="PF00076">
    <property type="entry name" value="RRM_1"/>
    <property type="match status" value="4"/>
</dbReference>
<dbReference type="EMBL" id="JABTTQ020002269">
    <property type="protein sequence ID" value="KAK6125149.1"/>
    <property type="molecule type" value="Genomic_DNA"/>
</dbReference>
<keyword evidence="2 3" id="KW-0694">RNA-binding</keyword>
<evidence type="ECO:0000259" key="4">
    <source>
        <dbReference type="PROSITE" id="PS50102"/>
    </source>
</evidence>
<name>A0ABR0UR53_REHGL</name>
<organism evidence="5 6">
    <name type="scientific">Rehmannia glutinosa</name>
    <name type="common">Chinese foxglove</name>
    <dbReference type="NCBI Taxonomy" id="99300"/>
    <lineage>
        <taxon>Eukaryota</taxon>
        <taxon>Viridiplantae</taxon>
        <taxon>Streptophyta</taxon>
        <taxon>Embryophyta</taxon>
        <taxon>Tracheophyta</taxon>
        <taxon>Spermatophyta</taxon>
        <taxon>Magnoliopsida</taxon>
        <taxon>eudicotyledons</taxon>
        <taxon>Gunneridae</taxon>
        <taxon>Pentapetalae</taxon>
        <taxon>asterids</taxon>
        <taxon>lamiids</taxon>
        <taxon>Lamiales</taxon>
        <taxon>Orobanchaceae</taxon>
        <taxon>Rehmannieae</taxon>
        <taxon>Rehmannia</taxon>
    </lineage>
</organism>
<dbReference type="SUPFAM" id="SSF54928">
    <property type="entry name" value="RNA-binding domain, RBD"/>
    <property type="match status" value="3"/>
</dbReference>
<evidence type="ECO:0000256" key="3">
    <source>
        <dbReference type="PROSITE-ProRule" id="PRU00176"/>
    </source>
</evidence>
<evidence type="ECO:0000256" key="2">
    <source>
        <dbReference type="ARBA" id="ARBA00022884"/>
    </source>
</evidence>
<dbReference type="InterPro" id="IPR035979">
    <property type="entry name" value="RBD_domain_sf"/>
</dbReference>
<comment type="caution">
    <text evidence="5">The sequence shown here is derived from an EMBL/GenBank/DDBJ whole genome shotgun (WGS) entry which is preliminary data.</text>
</comment>
<protein>
    <recommendedName>
        <fullName evidence="4">RRM domain-containing protein</fullName>
    </recommendedName>
</protein>
<keyword evidence="6" id="KW-1185">Reference proteome</keyword>
<feature type="domain" description="RRM" evidence="4">
    <location>
        <begin position="10"/>
        <end position="88"/>
    </location>
</feature>
<dbReference type="InterPro" id="IPR000504">
    <property type="entry name" value="RRM_dom"/>
</dbReference>
<dbReference type="SMART" id="SM00360">
    <property type="entry name" value="RRM"/>
    <property type="match status" value="3"/>
</dbReference>
<feature type="domain" description="RRM" evidence="4">
    <location>
        <begin position="181"/>
        <end position="295"/>
    </location>
</feature>
<dbReference type="Gene3D" id="3.30.70.330">
    <property type="match status" value="4"/>
</dbReference>
<dbReference type="PROSITE" id="PS50102">
    <property type="entry name" value="RRM"/>
    <property type="match status" value="3"/>
</dbReference>
<evidence type="ECO:0000313" key="5">
    <source>
        <dbReference type="EMBL" id="KAK6125149.1"/>
    </source>
</evidence>
<gene>
    <name evidence="5" type="ORF">DH2020_041115</name>
</gene>
<accession>A0ABR0UR53</accession>
<evidence type="ECO:0000256" key="1">
    <source>
        <dbReference type="ARBA" id="ARBA00022737"/>
    </source>
</evidence>